<evidence type="ECO:0000313" key="1">
    <source>
        <dbReference type="EMBL" id="AXH76416.1"/>
    </source>
</evidence>
<reference evidence="1 2" key="1">
    <citation type="submission" date="2018-07" db="EMBL/GenBank/DDBJ databases">
        <title>Uncovering a Universe of Circular DNA Viruses in Animal Metagenomes.</title>
        <authorList>
            <person name="Tisza M."/>
            <person name="Buck C."/>
            <person name="Pastrana D."/>
            <person name="Welch N."/>
            <person name="Peretti A."/>
        </authorList>
    </citation>
    <scope>NUCLEOTIDE SEQUENCE [LARGE SCALE GENOMIC DNA]</scope>
    <source>
        <strain evidence="1">Ctcf955</strain>
    </source>
</reference>
<accession>A0A345MYG6</accession>
<name>A0A345MYG6_9VIRU</name>
<keyword evidence="2" id="KW-1185">Reference proteome</keyword>
<organism evidence="1 2">
    <name type="scientific">Cressdnaviricota sp</name>
    <dbReference type="NCBI Taxonomy" id="2748378"/>
    <lineage>
        <taxon>Viruses</taxon>
        <taxon>Monodnaviria</taxon>
        <taxon>Shotokuvirae</taxon>
        <taxon>Cressdnaviricota</taxon>
    </lineage>
</organism>
<proteinExistence type="predicted"/>
<sequence length="275" mass="30669">MAFRRSYRRTFRRAFRRPFLRRRGASTFRRRGFKSTAFTDYKGNVSTFGFRGKRIRAPAYRRMLWRDTVAKNHYRSLLSETSTLATEAGNALGLSYVLLPQMDGIGSTNQAFWDIGVQQTDEGVSVPATWAGDIIQRGGAVKCQIFNPSNTDSVGFKLFIVKTIKNPDLALFPNASQVPRLWDPSTIPDFARKVGKVLMSREGTIRVLSSSSVEYKLRVSKIDQAEFRVAGSPNVLVAGNQIIFVLALFNMSIETAINCVVNVSSSQSFSADALT</sequence>
<dbReference type="Proteomes" id="UP000277156">
    <property type="component" value="Segment"/>
</dbReference>
<dbReference type="EMBL" id="MH617376">
    <property type="protein sequence ID" value="AXH76416.1"/>
    <property type="molecule type" value="Genomic_DNA"/>
</dbReference>
<protein>
    <submittedName>
        <fullName evidence="1">Capsid protein</fullName>
    </submittedName>
</protein>
<evidence type="ECO:0000313" key="2">
    <source>
        <dbReference type="Proteomes" id="UP000277156"/>
    </source>
</evidence>